<dbReference type="Proteomes" id="UP000824259">
    <property type="component" value="Unassembled WGS sequence"/>
</dbReference>
<proteinExistence type="predicted"/>
<dbReference type="EMBL" id="DWYR01000016">
    <property type="protein sequence ID" value="HJA99143.1"/>
    <property type="molecule type" value="Genomic_DNA"/>
</dbReference>
<dbReference type="PANTHER" id="PTHR42866:SF1">
    <property type="entry name" value="SPORE COAT POLYSACCHARIDE BIOSYNTHESIS PROTEIN SPSF"/>
    <property type="match status" value="1"/>
</dbReference>
<comment type="caution">
    <text evidence="1">The sequence shown here is derived from an EMBL/GenBank/DDBJ whole genome shotgun (WGS) entry which is preliminary data.</text>
</comment>
<dbReference type="GO" id="GO:0005829">
    <property type="term" value="C:cytosol"/>
    <property type="evidence" value="ECO:0007669"/>
    <property type="project" value="TreeGrafter"/>
</dbReference>
<dbReference type="SUPFAM" id="SSF53448">
    <property type="entry name" value="Nucleotide-diphospho-sugar transferases"/>
    <property type="match status" value="1"/>
</dbReference>
<evidence type="ECO:0000313" key="2">
    <source>
        <dbReference type="Proteomes" id="UP000824259"/>
    </source>
</evidence>
<dbReference type="Pfam" id="PF02348">
    <property type="entry name" value="CTP_transf_3"/>
    <property type="match status" value="1"/>
</dbReference>
<gene>
    <name evidence="1" type="ORF">H9779_06060</name>
</gene>
<dbReference type="InterPro" id="IPR029044">
    <property type="entry name" value="Nucleotide-diphossugar_trans"/>
</dbReference>
<dbReference type="PANTHER" id="PTHR42866">
    <property type="entry name" value="3-DEOXY-MANNO-OCTULOSONATE CYTIDYLYLTRANSFERASE"/>
    <property type="match status" value="1"/>
</dbReference>
<reference evidence="1" key="2">
    <citation type="submission" date="2021-04" db="EMBL/GenBank/DDBJ databases">
        <authorList>
            <person name="Gilroy R."/>
        </authorList>
    </citation>
    <scope>NUCLEOTIDE SEQUENCE</scope>
    <source>
        <strain evidence="1">CHK169-11906</strain>
    </source>
</reference>
<dbReference type="Gene3D" id="3.90.550.10">
    <property type="entry name" value="Spore Coat Polysaccharide Biosynthesis Protein SpsA, Chain A"/>
    <property type="match status" value="1"/>
</dbReference>
<evidence type="ECO:0000313" key="1">
    <source>
        <dbReference type="EMBL" id="HJA99143.1"/>
    </source>
</evidence>
<accession>A0A9D2L4M1</accession>
<protein>
    <submittedName>
        <fullName evidence="1">Glycosyl transferase family 2</fullName>
    </submittedName>
</protein>
<name>A0A9D2L4M1_9BACT</name>
<sequence length="243" mass="27924">MIQARLGSTRMPKKVLLPFYGQSTILDLIIDKIKCIQIPLVVATTTNPQDNLIEEFCRDRQVDCFRGSEADVLSRFIECAKAIQATGVIRICSDNPFLDEESLSDLVRRASEETCDYMSYDVAGTPSIKTHFGFWSEFVTLSAMESVARLTQEKLYHEHVTNYIYTHPEHFSIQWIPVPQEIAVRKDIRLTIDTEVDFQNASRLYAAMKEEGKRMNAESVLIYLDEHPEYKATMIREISKNSK</sequence>
<dbReference type="AlphaFoldDB" id="A0A9D2L4M1"/>
<dbReference type="InterPro" id="IPR003329">
    <property type="entry name" value="Cytidylyl_trans"/>
</dbReference>
<keyword evidence="1" id="KW-0808">Transferase</keyword>
<dbReference type="GO" id="GO:0016740">
    <property type="term" value="F:transferase activity"/>
    <property type="evidence" value="ECO:0007669"/>
    <property type="project" value="UniProtKB-KW"/>
</dbReference>
<organism evidence="1 2">
    <name type="scientific">Candidatus Alistipes avicola</name>
    <dbReference type="NCBI Taxonomy" id="2838432"/>
    <lineage>
        <taxon>Bacteria</taxon>
        <taxon>Pseudomonadati</taxon>
        <taxon>Bacteroidota</taxon>
        <taxon>Bacteroidia</taxon>
        <taxon>Bacteroidales</taxon>
        <taxon>Rikenellaceae</taxon>
        <taxon>Alistipes</taxon>
    </lineage>
</organism>
<reference evidence="1" key="1">
    <citation type="journal article" date="2021" name="PeerJ">
        <title>Extensive microbial diversity within the chicken gut microbiome revealed by metagenomics and culture.</title>
        <authorList>
            <person name="Gilroy R."/>
            <person name="Ravi A."/>
            <person name="Getino M."/>
            <person name="Pursley I."/>
            <person name="Horton D.L."/>
            <person name="Alikhan N.F."/>
            <person name="Baker D."/>
            <person name="Gharbi K."/>
            <person name="Hall N."/>
            <person name="Watson M."/>
            <person name="Adriaenssens E.M."/>
            <person name="Foster-Nyarko E."/>
            <person name="Jarju S."/>
            <person name="Secka A."/>
            <person name="Antonio M."/>
            <person name="Oren A."/>
            <person name="Chaudhuri R.R."/>
            <person name="La Ragione R."/>
            <person name="Hildebrand F."/>
            <person name="Pallen M.J."/>
        </authorList>
    </citation>
    <scope>NUCLEOTIDE SEQUENCE</scope>
    <source>
        <strain evidence="1">CHK169-11906</strain>
    </source>
</reference>